<dbReference type="Gene3D" id="3.40.630.30">
    <property type="match status" value="1"/>
</dbReference>
<dbReference type="GO" id="GO:0016747">
    <property type="term" value="F:acyltransferase activity, transferring groups other than amino-acyl groups"/>
    <property type="evidence" value="ECO:0007669"/>
    <property type="project" value="InterPro"/>
</dbReference>
<sequence length="170" mass="18046">MPLSAAFTVVKVDYANPTHAQALVTLLDAYARDPAGGGEPLSDFTKANLVRELAARPQAFSVLAFDGADVESASPVGLVNCIEGFSTFACRPLVNVHDVVVAASHRGRGVAAQMLAEVERIARGRGACKLTLEVLSGNDGARRLYERVGFAGYQLDPAMGQAQFLQKWLA</sequence>
<keyword evidence="5" id="KW-1185">Reference proteome</keyword>
<dbReference type="PROSITE" id="PS51186">
    <property type="entry name" value="GNAT"/>
    <property type="match status" value="1"/>
</dbReference>
<dbReference type="KEGG" id="rhf:EUB48_09380"/>
<dbReference type="PANTHER" id="PTHR43420">
    <property type="entry name" value="ACETYLTRANSFERASE"/>
    <property type="match status" value="1"/>
</dbReference>
<proteinExistence type="predicted"/>
<evidence type="ECO:0000259" key="3">
    <source>
        <dbReference type="PROSITE" id="PS51186"/>
    </source>
</evidence>
<feature type="domain" description="N-acetyltransferase" evidence="3">
    <location>
        <begin position="10"/>
        <end position="170"/>
    </location>
</feature>
<dbReference type="Proteomes" id="UP000316798">
    <property type="component" value="Chromosome"/>
</dbReference>
<evidence type="ECO:0000313" key="4">
    <source>
        <dbReference type="EMBL" id="QDL37461.1"/>
    </source>
</evidence>
<dbReference type="RefSeq" id="WP_142818631.1">
    <property type="nucleotide sequence ID" value="NZ_CP035503.1"/>
</dbReference>
<dbReference type="SUPFAM" id="SSF55729">
    <property type="entry name" value="Acyl-CoA N-acyltransferases (Nat)"/>
    <property type="match status" value="1"/>
</dbReference>
<keyword evidence="1 4" id="KW-0808">Transferase</keyword>
<evidence type="ECO:0000313" key="5">
    <source>
        <dbReference type="Proteomes" id="UP000316798"/>
    </source>
</evidence>
<dbReference type="InterPro" id="IPR016181">
    <property type="entry name" value="Acyl_CoA_acyltransferase"/>
</dbReference>
<reference evidence="4 5" key="1">
    <citation type="submission" date="2019-01" db="EMBL/GenBank/DDBJ databases">
        <title>Genomic insights into a novel species Rhodoferax sp.</title>
        <authorList>
            <person name="Jin L."/>
        </authorList>
    </citation>
    <scope>NUCLEOTIDE SEQUENCE [LARGE SCALE GENOMIC DNA]</scope>
    <source>
        <strain evidence="4 5">CHu59-6-5</strain>
    </source>
</reference>
<dbReference type="Pfam" id="PF00583">
    <property type="entry name" value="Acetyltransf_1"/>
    <property type="match status" value="1"/>
</dbReference>
<dbReference type="CDD" id="cd04301">
    <property type="entry name" value="NAT_SF"/>
    <property type="match status" value="1"/>
</dbReference>
<dbReference type="OrthoDB" id="9799601at2"/>
<dbReference type="InterPro" id="IPR000182">
    <property type="entry name" value="GNAT_dom"/>
</dbReference>
<name>A0A515DAM2_9BURK</name>
<organism evidence="4 5">
    <name type="scientific">Rhodoferax sediminis</name>
    <dbReference type="NCBI Taxonomy" id="2509614"/>
    <lineage>
        <taxon>Bacteria</taxon>
        <taxon>Pseudomonadati</taxon>
        <taxon>Pseudomonadota</taxon>
        <taxon>Betaproteobacteria</taxon>
        <taxon>Burkholderiales</taxon>
        <taxon>Comamonadaceae</taxon>
        <taxon>Rhodoferax</taxon>
    </lineage>
</organism>
<dbReference type="AlphaFoldDB" id="A0A515DAM2"/>
<evidence type="ECO:0000256" key="1">
    <source>
        <dbReference type="ARBA" id="ARBA00022679"/>
    </source>
</evidence>
<keyword evidence="2" id="KW-0012">Acyltransferase</keyword>
<evidence type="ECO:0000256" key="2">
    <source>
        <dbReference type="ARBA" id="ARBA00023315"/>
    </source>
</evidence>
<accession>A0A515DAM2</accession>
<dbReference type="InterPro" id="IPR050680">
    <property type="entry name" value="YpeA/RimI_acetyltransf"/>
</dbReference>
<gene>
    <name evidence="4" type="ORF">EUB48_09380</name>
</gene>
<dbReference type="EMBL" id="CP035503">
    <property type="protein sequence ID" value="QDL37461.1"/>
    <property type="molecule type" value="Genomic_DNA"/>
</dbReference>
<protein>
    <submittedName>
        <fullName evidence="4">GNAT family N-acetyltransferase</fullName>
    </submittedName>
</protein>